<dbReference type="FunFam" id="3.40.50.970:FF:000003">
    <property type="entry name" value="Transketolase"/>
    <property type="match status" value="1"/>
</dbReference>
<evidence type="ECO:0000256" key="4">
    <source>
        <dbReference type="ARBA" id="ARBA00011738"/>
    </source>
</evidence>
<feature type="binding site" evidence="14">
    <location>
        <position position="436"/>
    </location>
    <ligand>
        <name>thiamine diphosphate</name>
        <dbReference type="ChEBI" id="CHEBI:58937"/>
    </ligand>
</feature>
<comment type="cofactor">
    <cofactor evidence="14">
        <name>thiamine diphosphate</name>
        <dbReference type="ChEBI" id="CHEBI:58937"/>
    </cofactor>
    <text evidence="14">Binds 1 thiamine pyrophosphate per subunit. During the reaction, the substrate forms a covalent intermediate with the cofactor.</text>
</comment>
<dbReference type="PROSITE" id="PS00802">
    <property type="entry name" value="TRANSKETOLASE_2"/>
    <property type="match status" value="1"/>
</dbReference>
<dbReference type="InterPro" id="IPR005478">
    <property type="entry name" value="Transketolase_bac-like"/>
</dbReference>
<evidence type="ECO:0000256" key="17">
    <source>
        <dbReference type="RuleBase" id="RU004996"/>
    </source>
</evidence>
<feature type="binding site" evidence="15">
    <location>
        <position position="154"/>
    </location>
    <ligand>
        <name>Mg(2+)</name>
        <dbReference type="ChEBI" id="CHEBI:18420"/>
    </ligand>
</feature>
<proteinExistence type="inferred from homology"/>
<evidence type="ECO:0000259" key="18">
    <source>
        <dbReference type="SMART" id="SM00861"/>
    </source>
</evidence>
<dbReference type="SMART" id="SM00861">
    <property type="entry name" value="Transket_pyr"/>
    <property type="match status" value="1"/>
</dbReference>
<dbReference type="InterPro" id="IPR033247">
    <property type="entry name" value="Transketolase_fam"/>
</dbReference>
<evidence type="ECO:0000313" key="19">
    <source>
        <dbReference type="EMBL" id="ADO47568.1"/>
    </source>
</evidence>
<dbReference type="PANTHER" id="PTHR43522">
    <property type="entry name" value="TRANSKETOLASE"/>
    <property type="match status" value="1"/>
</dbReference>
<dbReference type="PROSITE" id="PS00801">
    <property type="entry name" value="TRANSKETOLASE_1"/>
    <property type="match status" value="1"/>
</dbReference>
<dbReference type="AlphaFoldDB" id="E3G9G0"/>
<evidence type="ECO:0000256" key="6">
    <source>
        <dbReference type="ARBA" id="ARBA00022679"/>
    </source>
</evidence>
<evidence type="ECO:0000256" key="10">
    <source>
        <dbReference type="ARBA" id="ARBA00023052"/>
    </source>
</evidence>
<feature type="binding site" evidence="13">
    <location>
        <position position="468"/>
    </location>
    <ligand>
        <name>substrate</name>
    </ligand>
</feature>
<organism evidence="19 20">
    <name type="scientific">Enterobacter lignolyticus (strain SCF1)</name>
    <dbReference type="NCBI Taxonomy" id="701347"/>
    <lineage>
        <taxon>Bacteria</taxon>
        <taxon>Pseudomonadati</taxon>
        <taxon>Pseudomonadota</taxon>
        <taxon>Gammaproteobacteria</taxon>
        <taxon>Enterobacterales</taxon>
        <taxon>Enterobacteriaceae</taxon>
        <taxon>Pluralibacter</taxon>
    </lineage>
</organism>
<feature type="binding site" evidence="13">
    <location>
        <position position="25"/>
    </location>
    <ligand>
        <name>substrate</name>
    </ligand>
</feature>
<dbReference type="HOGENOM" id="CLU_009227_0_0_6"/>
<dbReference type="InterPro" id="IPR055152">
    <property type="entry name" value="Transketolase-like_C_2"/>
</dbReference>
<keyword evidence="7 15" id="KW-0479">Metal-binding</keyword>
<dbReference type="InterPro" id="IPR005474">
    <property type="entry name" value="Transketolase_N"/>
</dbReference>
<evidence type="ECO:0000256" key="14">
    <source>
        <dbReference type="PIRSR" id="PIRSR605478-3"/>
    </source>
</evidence>
<dbReference type="InterPro" id="IPR029061">
    <property type="entry name" value="THDP-binding"/>
</dbReference>
<evidence type="ECO:0000256" key="7">
    <source>
        <dbReference type="ARBA" id="ARBA00022723"/>
    </source>
</evidence>
<comment type="similarity">
    <text evidence="3 17">Belongs to the transketolase family.</text>
</comment>
<dbReference type="Pfam" id="PF02779">
    <property type="entry name" value="Transket_pyr"/>
    <property type="match status" value="1"/>
</dbReference>
<dbReference type="InterPro" id="IPR020826">
    <property type="entry name" value="Transketolase_BS"/>
</dbReference>
<comment type="cofactor">
    <cofactor evidence="15">
        <name>Mg(2+)</name>
        <dbReference type="ChEBI" id="CHEBI:18420"/>
    </cofactor>
    <text evidence="15">Binds 1 Mg(2+) ion per subunit. Can also utilize other divalent metal cations, such as Ca(2+), Mn(2+) and Co(2+).</text>
</comment>
<feature type="binding site" evidence="13">
    <location>
        <position position="384"/>
    </location>
    <ligand>
        <name>substrate</name>
    </ligand>
</feature>
<dbReference type="GO" id="GO:0005829">
    <property type="term" value="C:cytosol"/>
    <property type="evidence" value="ECO:0007669"/>
    <property type="project" value="TreeGrafter"/>
</dbReference>
<dbReference type="SUPFAM" id="SSF52922">
    <property type="entry name" value="TK C-terminal domain-like"/>
    <property type="match status" value="1"/>
</dbReference>
<keyword evidence="9 15" id="KW-0460">Magnesium</keyword>
<dbReference type="GO" id="GO:0004802">
    <property type="term" value="F:transketolase activity"/>
    <property type="evidence" value="ECO:0007669"/>
    <property type="project" value="UniProtKB-UniRule"/>
</dbReference>
<feature type="binding site" evidence="14">
    <location>
        <begin position="113"/>
        <end position="115"/>
    </location>
    <ligand>
        <name>thiamine diphosphate</name>
        <dbReference type="ChEBI" id="CHEBI:58937"/>
    </ligand>
</feature>
<evidence type="ECO:0000256" key="1">
    <source>
        <dbReference type="ARBA" id="ARBA00001913"/>
    </source>
</evidence>
<evidence type="ECO:0000256" key="5">
    <source>
        <dbReference type="ARBA" id="ARBA00013152"/>
    </source>
</evidence>
<comment type="cofactor">
    <cofactor evidence="17">
        <name>Mg(2+)</name>
        <dbReference type="ChEBI" id="CHEBI:18420"/>
    </cofactor>
    <cofactor evidence="17">
        <name>Ca(2+)</name>
        <dbReference type="ChEBI" id="CHEBI:29108"/>
    </cofactor>
    <cofactor evidence="17">
        <name>Mn(2+)</name>
        <dbReference type="ChEBI" id="CHEBI:29035"/>
    </cofactor>
    <cofactor evidence="17">
        <name>Co(2+)</name>
        <dbReference type="ChEBI" id="CHEBI:48828"/>
    </cofactor>
    <text evidence="17">Binds 1 Mg(2+) ion per subunit. Can also utilize other divalent metal cations, such as Ca(2+), Mn(2+) and Co(2+).</text>
</comment>
<keyword evidence="8 17" id="KW-0106">Calcium</keyword>
<evidence type="ECO:0000256" key="11">
    <source>
        <dbReference type="NCBIfam" id="TIGR00232"/>
    </source>
</evidence>
<dbReference type="GO" id="GO:0046872">
    <property type="term" value="F:metal ion binding"/>
    <property type="evidence" value="ECO:0007669"/>
    <property type="project" value="UniProtKB-KW"/>
</dbReference>
<feature type="binding site" evidence="13">
    <location>
        <position position="357"/>
    </location>
    <ligand>
        <name>substrate</name>
    </ligand>
</feature>
<feature type="binding site" evidence="14">
    <location>
        <position position="260"/>
    </location>
    <ligand>
        <name>thiamine diphosphate</name>
        <dbReference type="ChEBI" id="CHEBI:58937"/>
    </ligand>
</feature>
<sequence>MSRRELANAIRALSMDAVQKANSGHPGAPMGMADIAEVLWNDFLKHNPNDPHWFDRDRFILSNGHASMLLYSLLHLSGYDLPVSELKNFRQLHSRTPGHPEIGYTPGVETTTGPLGQGLANAVGMAIAERTLAAQFNQPGHDVVDHYTWVFMGDGCLMEGISHEACSLAGTLGLGKLIGFYDHNGISIDGETKGWFTDDTARRFEAYHWHVIHDIDGHDPQAVKQAIEEAQRVTDKPSLIMCRTIIGFGSPNKAGKEEAHGAALGEEEVALARQQLGWKYPPFEIPKEIYSAWDARDKGQKAQHSWNEKFAAYQKAHPQLAAEFGRRMRGELPADWQQVTHDWIAKMQSEPAKIATRKASQNTLNAYGPDLPELLGGSADLAPSNLTIWKGSRSLKEDHAGNYLHYGVREFGMTAIANGIAHHGGFIPYTATFLMFVEYARNAARMAALMKAHQIMVYTHDSIGLGEDGPTHQAVEQLASLRLTPNFSTWRPCDQVETAVAWKAAVERSHGPTALILSRQNLLQMARSTEQVQAIARGGYVLKDAGGKPDLILIATGSEVEITVQAAETLRAEGVNVRVVSLPSTDVFDAQDEQYRESVLPSGVTARVAVEAGIADYWYKYVGLKGAIVGMRQYGESAPADKLFPHFGFTVDNVLAQARKVLNG</sequence>
<feature type="binding site" evidence="13">
    <location>
        <position position="519"/>
    </location>
    <ligand>
        <name>substrate</name>
    </ligand>
</feature>
<protein>
    <recommendedName>
        <fullName evidence="5 11">Transketolase</fullName>
        <ecNumber evidence="5 11">2.2.1.1</ecNumber>
    </recommendedName>
</protein>
<dbReference type="Proteomes" id="UP000006872">
    <property type="component" value="Chromosome"/>
</dbReference>
<dbReference type="CDD" id="cd07033">
    <property type="entry name" value="TPP_PYR_DXS_TK_like"/>
    <property type="match status" value="1"/>
</dbReference>
<keyword evidence="6 17" id="KW-0808">Transferase</keyword>
<accession>E3G9G0</accession>
<evidence type="ECO:0000256" key="2">
    <source>
        <dbReference type="ARBA" id="ARBA00001941"/>
    </source>
</evidence>
<feature type="binding site" evidence="13">
    <location>
        <position position="472"/>
    </location>
    <ligand>
        <name>substrate</name>
    </ligand>
</feature>
<dbReference type="InterPro" id="IPR009014">
    <property type="entry name" value="Transketo_C/PFOR_II"/>
</dbReference>
<dbReference type="Pfam" id="PF22613">
    <property type="entry name" value="Transketolase_C_1"/>
    <property type="match status" value="1"/>
</dbReference>
<dbReference type="Gene3D" id="3.40.50.970">
    <property type="match status" value="2"/>
</dbReference>
<dbReference type="EMBL" id="CP002272">
    <property type="protein sequence ID" value="ADO47568.1"/>
    <property type="molecule type" value="Genomic_DNA"/>
</dbReference>
<evidence type="ECO:0000256" key="12">
    <source>
        <dbReference type="PIRSR" id="PIRSR605478-1"/>
    </source>
</evidence>
<reference evidence="19 20" key="2">
    <citation type="journal article" date="2011" name="Stand. Genomic Sci.">
        <title>Complete genome sequence of 'Enterobacter lignolyticus' SCF1.</title>
        <authorList>
            <person name="Deangelis K.M."/>
            <person name="D'Haeseleer P."/>
            <person name="Chivian D."/>
            <person name="Fortney J.L."/>
            <person name="Khudyakov J."/>
            <person name="Simmons B."/>
            <person name="Woo H."/>
            <person name="Arkin A.P."/>
            <person name="Davenport K.W."/>
            <person name="Goodwin L."/>
            <person name="Chen A."/>
            <person name="Ivanova N."/>
            <person name="Kyrpides N.C."/>
            <person name="Mavromatis K."/>
            <person name="Woyke T."/>
            <person name="Hazen T.C."/>
        </authorList>
    </citation>
    <scope>NUCLEOTIDE SEQUENCE [LARGE SCALE GENOMIC DNA]</scope>
    <source>
        <strain evidence="19 20">SCF1</strain>
    </source>
</reference>
<feature type="binding site" evidence="13">
    <location>
        <position position="460"/>
    </location>
    <ligand>
        <name>substrate</name>
    </ligand>
</feature>
<dbReference type="NCBIfam" id="TIGR00232">
    <property type="entry name" value="tktlase_bact"/>
    <property type="match status" value="1"/>
</dbReference>
<dbReference type="GO" id="GO:0009052">
    <property type="term" value="P:pentose-phosphate shunt, non-oxidative branch"/>
    <property type="evidence" value="ECO:0007669"/>
    <property type="project" value="UniProtKB-ARBA"/>
</dbReference>
<feature type="site" description="Important for catalytic activity" evidence="16">
    <location>
        <position position="260"/>
    </location>
</feature>
<gene>
    <name evidence="19" type="ordered locus">Entcl_1302</name>
</gene>
<feature type="binding site" evidence="14">
    <location>
        <position position="65"/>
    </location>
    <ligand>
        <name>thiamine diphosphate</name>
        <dbReference type="ChEBI" id="CHEBI:58937"/>
    </ligand>
</feature>
<evidence type="ECO:0000313" key="20">
    <source>
        <dbReference type="Proteomes" id="UP000006872"/>
    </source>
</evidence>
<dbReference type="EC" id="2.2.1.1" evidence="5 11"/>
<dbReference type="Gene3D" id="3.40.50.920">
    <property type="match status" value="1"/>
</dbReference>
<comment type="catalytic activity">
    <reaction evidence="17">
        <text>D-sedoheptulose 7-phosphate + D-glyceraldehyde 3-phosphate = aldehydo-D-ribose 5-phosphate + D-xylulose 5-phosphate</text>
        <dbReference type="Rhea" id="RHEA:10508"/>
        <dbReference type="ChEBI" id="CHEBI:57483"/>
        <dbReference type="ChEBI" id="CHEBI:57737"/>
        <dbReference type="ChEBI" id="CHEBI:58273"/>
        <dbReference type="ChEBI" id="CHEBI:59776"/>
        <dbReference type="EC" id="2.2.1.1"/>
    </reaction>
</comment>
<feature type="domain" description="Transketolase-like pyrimidine-binding" evidence="18">
    <location>
        <begin position="354"/>
        <end position="525"/>
    </location>
</feature>
<evidence type="ECO:0000256" key="3">
    <source>
        <dbReference type="ARBA" id="ARBA00007131"/>
    </source>
</evidence>
<evidence type="ECO:0000256" key="9">
    <source>
        <dbReference type="ARBA" id="ARBA00022842"/>
    </source>
</evidence>
<feature type="site" description="Important for catalytic activity" evidence="16">
    <location>
        <position position="25"/>
    </location>
</feature>
<keyword evidence="20" id="KW-1185">Reference proteome</keyword>
<dbReference type="FunFam" id="3.40.50.970:FF:000004">
    <property type="entry name" value="Transketolase"/>
    <property type="match status" value="1"/>
</dbReference>
<evidence type="ECO:0000256" key="16">
    <source>
        <dbReference type="PIRSR" id="PIRSR605478-5"/>
    </source>
</evidence>
<keyword evidence="10 14" id="KW-0786">Thiamine pyrophosphate</keyword>
<dbReference type="CDD" id="cd02012">
    <property type="entry name" value="TPP_TK"/>
    <property type="match status" value="1"/>
</dbReference>
<dbReference type="Pfam" id="PF00456">
    <property type="entry name" value="Transketolase_N"/>
    <property type="match status" value="1"/>
</dbReference>
<evidence type="ECO:0000256" key="13">
    <source>
        <dbReference type="PIRSR" id="PIRSR605478-2"/>
    </source>
</evidence>
<feature type="binding site" evidence="14">
    <location>
        <position position="155"/>
    </location>
    <ligand>
        <name>thiamine diphosphate</name>
        <dbReference type="ChEBI" id="CHEBI:58937"/>
    </ligand>
</feature>
<feature type="binding site" evidence="14">
    <location>
        <position position="184"/>
    </location>
    <ligand>
        <name>thiamine diphosphate</name>
        <dbReference type="ChEBI" id="CHEBI:58937"/>
    </ligand>
</feature>
<dbReference type="STRING" id="701347.Entcl_1302"/>
<dbReference type="FunFam" id="3.40.50.920:FF:000003">
    <property type="entry name" value="Transketolase"/>
    <property type="match status" value="1"/>
</dbReference>
<dbReference type="SUPFAM" id="SSF52518">
    <property type="entry name" value="Thiamin diphosphate-binding fold (THDP-binding)"/>
    <property type="match status" value="2"/>
</dbReference>
<feature type="binding site" evidence="15">
    <location>
        <position position="186"/>
    </location>
    <ligand>
        <name>Mg(2+)</name>
        <dbReference type="ChEBI" id="CHEBI:18420"/>
    </ligand>
</feature>
<evidence type="ECO:0000256" key="8">
    <source>
        <dbReference type="ARBA" id="ARBA00022837"/>
    </source>
</evidence>
<feature type="binding site" evidence="13">
    <location>
        <position position="260"/>
    </location>
    <ligand>
        <name>substrate</name>
    </ligand>
</feature>
<dbReference type="eggNOG" id="COG0021">
    <property type="taxonomic scope" value="Bacteria"/>
</dbReference>
<dbReference type="InterPro" id="IPR049557">
    <property type="entry name" value="Transketolase_CS"/>
</dbReference>
<dbReference type="InterPro" id="IPR005475">
    <property type="entry name" value="Transketolase-like_Pyr-bd"/>
</dbReference>
<comment type="subunit">
    <text evidence="4 17">Homodimer.</text>
</comment>
<comment type="cofactor">
    <cofactor evidence="2">
        <name>Co(2+)</name>
        <dbReference type="ChEBI" id="CHEBI:48828"/>
    </cofactor>
</comment>
<evidence type="ECO:0000256" key="15">
    <source>
        <dbReference type="PIRSR" id="PIRSR605478-4"/>
    </source>
</evidence>
<feature type="binding site" evidence="15">
    <location>
        <position position="184"/>
    </location>
    <ligand>
        <name>Mg(2+)</name>
        <dbReference type="ChEBI" id="CHEBI:18420"/>
    </ligand>
</feature>
<dbReference type="RefSeq" id="WP_013365315.1">
    <property type="nucleotide sequence ID" value="NC_014618.1"/>
</dbReference>
<comment type="cofactor">
    <cofactor evidence="1">
        <name>Ca(2+)</name>
        <dbReference type="ChEBI" id="CHEBI:29108"/>
    </cofactor>
</comment>
<name>E3G9G0_ENTLS</name>
<reference evidence="20" key="1">
    <citation type="submission" date="2010-10" db="EMBL/GenBank/DDBJ databases">
        <title>Complete sequence of Enterobacter cloacae SCF1.</title>
        <authorList>
            <consortium name="US DOE Joint Genome Institute"/>
            <person name="Lucas S."/>
            <person name="Copeland A."/>
            <person name="Lapidus A."/>
            <person name="Cheng J.-F."/>
            <person name="Bruce D."/>
            <person name="Goodwin L."/>
            <person name="Pitluck S."/>
            <person name="Davenport K."/>
            <person name="Detter J.C."/>
            <person name="Han C."/>
            <person name="Tapia R."/>
            <person name="Land M."/>
            <person name="Hauser L."/>
            <person name="Chang Y.-J."/>
            <person name="Jeffries C."/>
            <person name="Kyrpides N."/>
            <person name="Ivanova N."/>
            <person name="Mikhailova N."/>
            <person name="DeAngelis K."/>
            <person name="Arkin A.P."/>
            <person name="Chivian D."/>
            <person name="Edwards B."/>
            <person name="Woo H."/>
            <person name="Hazen T.C."/>
            <person name="Woyke T."/>
        </authorList>
    </citation>
    <scope>NUCLEOTIDE SEQUENCE [LARGE SCALE GENOMIC DNA]</scope>
    <source>
        <strain evidence="20">SCF1</strain>
    </source>
</reference>
<dbReference type="PANTHER" id="PTHR43522:SF13">
    <property type="entry name" value="TRANSKETOLASE 2"/>
    <property type="match status" value="1"/>
</dbReference>
<dbReference type="KEGG" id="esc:Entcl_1302"/>
<feature type="active site" description="Proton donor" evidence="12">
    <location>
        <position position="410"/>
    </location>
</feature>
<comment type="function">
    <text evidence="17">Catalyzes the transfer of a two-carbon ketol group from a ketose donor to an aldose acceptor, via a covalent intermediate with the cofactor thiamine pyrophosphate.</text>
</comment>